<evidence type="ECO:0000256" key="2">
    <source>
        <dbReference type="ARBA" id="ARBA00022741"/>
    </source>
</evidence>
<dbReference type="GO" id="GO:0005524">
    <property type="term" value="F:ATP binding"/>
    <property type="evidence" value="ECO:0007669"/>
    <property type="project" value="UniProtKB-KW"/>
</dbReference>
<evidence type="ECO:0000256" key="3">
    <source>
        <dbReference type="ARBA" id="ARBA00022840"/>
    </source>
</evidence>
<dbReference type="EMBL" id="RJVU01056654">
    <property type="protein sequence ID" value="ROK47443.1"/>
    <property type="molecule type" value="Genomic_DNA"/>
</dbReference>
<sequence>MMTAGGDSAAMEIHLQTDAAKGTFTIQVFIRELISNGSDALEKLRHKMMTAGGDSAAMEIHLQTDAAKGTFTIQDTGVVMNTIARSGSKVHLIELFQSLLSDEEPYGSKRHMFVRT</sequence>
<dbReference type="Proteomes" id="UP000281406">
    <property type="component" value="Unassembled WGS sequence"/>
</dbReference>
<dbReference type="GO" id="GO:0016887">
    <property type="term" value="F:ATP hydrolysis activity"/>
    <property type="evidence" value="ECO:0007669"/>
    <property type="project" value="InterPro"/>
</dbReference>
<dbReference type="OrthoDB" id="8939740at2759"/>
<dbReference type="InterPro" id="IPR036890">
    <property type="entry name" value="HATPase_C_sf"/>
</dbReference>
<evidence type="ECO:0000313" key="5">
    <source>
        <dbReference type="EMBL" id="ROK47443.1"/>
    </source>
</evidence>
<accession>A0A3N0XZN7</accession>
<comment type="caution">
    <text evidence="5">The sequence shown here is derived from an EMBL/GenBank/DDBJ whole genome shotgun (WGS) entry which is preliminary data.</text>
</comment>
<dbReference type="GO" id="GO:0140662">
    <property type="term" value="F:ATP-dependent protein folding chaperone"/>
    <property type="evidence" value="ECO:0007669"/>
    <property type="project" value="InterPro"/>
</dbReference>
<dbReference type="Gene3D" id="3.30.565.10">
    <property type="entry name" value="Histidine kinase-like ATPase, C-terminal domain"/>
    <property type="match status" value="1"/>
</dbReference>
<comment type="similarity">
    <text evidence="1">Belongs to the heat shock protein 90 family.</text>
</comment>
<evidence type="ECO:0000256" key="1">
    <source>
        <dbReference type="ARBA" id="ARBA00008239"/>
    </source>
</evidence>
<evidence type="ECO:0000313" key="6">
    <source>
        <dbReference type="Proteomes" id="UP000281406"/>
    </source>
</evidence>
<keyword evidence="5" id="KW-0346">Stress response</keyword>
<keyword evidence="3" id="KW-0067">ATP-binding</keyword>
<dbReference type="SUPFAM" id="SSF55874">
    <property type="entry name" value="ATPase domain of HSP90 chaperone/DNA topoisomerase II/histidine kinase"/>
    <property type="match status" value="1"/>
</dbReference>
<dbReference type="InterPro" id="IPR020575">
    <property type="entry name" value="Hsp90_N"/>
</dbReference>
<reference evidence="5 6" key="1">
    <citation type="submission" date="2018-10" db="EMBL/GenBank/DDBJ databases">
        <title>Genome assembly for a Yunnan-Guizhou Plateau 3E fish, Anabarilius grahami (Regan), and its evolutionary and genetic applications.</title>
        <authorList>
            <person name="Jiang W."/>
        </authorList>
    </citation>
    <scope>NUCLEOTIDE SEQUENCE [LARGE SCALE GENOMIC DNA]</scope>
    <source>
        <strain evidence="5">AG-KIZ</strain>
        <tissue evidence="5">Muscle</tissue>
    </source>
</reference>
<dbReference type="InterPro" id="IPR001404">
    <property type="entry name" value="Hsp90_fam"/>
</dbReference>
<keyword evidence="4" id="KW-0143">Chaperone</keyword>
<dbReference type="GO" id="GO:0051082">
    <property type="term" value="F:unfolded protein binding"/>
    <property type="evidence" value="ECO:0007669"/>
    <property type="project" value="InterPro"/>
</dbReference>
<keyword evidence="2" id="KW-0547">Nucleotide-binding</keyword>
<dbReference type="PANTHER" id="PTHR11528">
    <property type="entry name" value="HEAT SHOCK PROTEIN 90 FAMILY MEMBER"/>
    <property type="match status" value="1"/>
</dbReference>
<proteinExistence type="inferred from homology"/>
<keyword evidence="6" id="KW-1185">Reference proteome</keyword>
<organism evidence="5 6">
    <name type="scientific">Anabarilius grahami</name>
    <name type="common">Kanglang fish</name>
    <name type="synonym">Barilius grahami</name>
    <dbReference type="NCBI Taxonomy" id="495550"/>
    <lineage>
        <taxon>Eukaryota</taxon>
        <taxon>Metazoa</taxon>
        <taxon>Chordata</taxon>
        <taxon>Craniata</taxon>
        <taxon>Vertebrata</taxon>
        <taxon>Euteleostomi</taxon>
        <taxon>Actinopterygii</taxon>
        <taxon>Neopterygii</taxon>
        <taxon>Teleostei</taxon>
        <taxon>Ostariophysi</taxon>
        <taxon>Cypriniformes</taxon>
        <taxon>Xenocyprididae</taxon>
        <taxon>Xenocypridinae</taxon>
        <taxon>Xenocypridinae incertae sedis</taxon>
        <taxon>Anabarilius</taxon>
    </lineage>
</organism>
<gene>
    <name evidence="5" type="ORF">DPX16_1223</name>
</gene>
<name>A0A3N0XZN7_ANAGA</name>
<dbReference type="AlphaFoldDB" id="A0A3N0XZN7"/>
<evidence type="ECO:0000256" key="4">
    <source>
        <dbReference type="ARBA" id="ARBA00023186"/>
    </source>
</evidence>
<dbReference type="PRINTS" id="PR00775">
    <property type="entry name" value="HEATSHOCK90"/>
</dbReference>
<protein>
    <submittedName>
        <fullName evidence="5">Heat shock protein 75 kDa, mitochondrial</fullName>
    </submittedName>
</protein>